<name>A0A494XC37_9BURK</name>
<dbReference type="Gene3D" id="3.30.429.10">
    <property type="entry name" value="Macrophage Migration Inhibitory Factor"/>
    <property type="match status" value="1"/>
</dbReference>
<proteinExistence type="predicted"/>
<gene>
    <name evidence="1" type="ORF">D7S89_12440</name>
</gene>
<protein>
    <submittedName>
        <fullName evidence="1">Tautomerase enzyme</fullName>
    </submittedName>
</protein>
<sequence>MPMIDAFIPEGALAPDAEAQLMRELTDILIRHEGLDPEEPRVRDVTWIFVHRPAALYRAGALAAAPIYRIVPSVPEGQYTDAARAGLVSAVTEAVARAEGASVDDVGQRLWVFPTELNDGCWGSRGVVRRLPDIMEYFGGPECRTLGERRLAAQRRADAAKMIEAISQSLRVGAPGL</sequence>
<dbReference type="OrthoDB" id="1438441at2"/>
<evidence type="ECO:0000313" key="1">
    <source>
        <dbReference type="EMBL" id="RKP48150.1"/>
    </source>
</evidence>
<dbReference type="EMBL" id="RBZV01000004">
    <property type="protein sequence ID" value="RKP48150.1"/>
    <property type="molecule type" value="Genomic_DNA"/>
</dbReference>
<reference evidence="1 2" key="1">
    <citation type="submission" date="2018-10" db="EMBL/GenBank/DDBJ databases">
        <title>Paraburkholderia sp. 7MK8-2, isolated from soil.</title>
        <authorList>
            <person name="Gao Z.-H."/>
            <person name="Qiu L.-H."/>
        </authorList>
    </citation>
    <scope>NUCLEOTIDE SEQUENCE [LARGE SCALE GENOMIC DNA]</scope>
    <source>
        <strain evidence="1 2">7MK8-2</strain>
    </source>
</reference>
<comment type="caution">
    <text evidence="1">The sequence shown here is derived from an EMBL/GenBank/DDBJ whole genome shotgun (WGS) entry which is preliminary data.</text>
</comment>
<evidence type="ECO:0000313" key="2">
    <source>
        <dbReference type="Proteomes" id="UP000280434"/>
    </source>
</evidence>
<organism evidence="1 2">
    <name type="scientific">Trinickia fusca</name>
    <dbReference type="NCBI Taxonomy" id="2419777"/>
    <lineage>
        <taxon>Bacteria</taxon>
        <taxon>Pseudomonadati</taxon>
        <taxon>Pseudomonadota</taxon>
        <taxon>Betaproteobacteria</taxon>
        <taxon>Burkholderiales</taxon>
        <taxon>Burkholderiaceae</taxon>
        <taxon>Trinickia</taxon>
    </lineage>
</organism>
<keyword evidence="2" id="KW-1185">Reference proteome</keyword>
<dbReference type="Proteomes" id="UP000280434">
    <property type="component" value="Unassembled WGS sequence"/>
</dbReference>
<dbReference type="AlphaFoldDB" id="A0A494XC37"/>
<accession>A0A494XC37</accession>
<dbReference type="RefSeq" id="WP_121278001.1">
    <property type="nucleotide sequence ID" value="NZ_RBZV01000004.1"/>
</dbReference>
<dbReference type="InterPro" id="IPR014347">
    <property type="entry name" value="Tautomerase/MIF_sf"/>
</dbReference>